<dbReference type="Proteomes" id="UP000887540">
    <property type="component" value="Unplaced"/>
</dbReference>
<protein>
    <submittedName>
        <fullName evidence="3">Uncharacterized protein</fullName>
    </submittedName>
</protein>
<organism evidence="2 3">
    <name type="scientific">Acrobeloides nanus</name>
    <dbReference type="NCBI Taxonomy" id="290746"/>
    <lineage>
        <taxon>Eukaryota</taxon>
        <taxon>Metazoa</taxon>
        <taxon>Ecdysozoa</taxon>
        <taxon>Nematoda</taxon>
        <taxon>Chromadorea</taxon>
        <taxon>Rhabditida</taxon>
        <taxon>Tylenchina</taxon>
        <taxon>Cephalobomorpha</taxon>
        <taxon>Cephaloboidea</taxon>
        <taxon>Cephalobidae</taxon>
        <taxon>Acrobeloides</taxon>
    </lineage>
</organism>
<evidence type="ECO:0000313" key="3">
    <source>
        <dbReference type="WBParaSite" id="ACRNAN_scaffold9837.g14903.t1"/>
    </source>
</evidence>
<accession>A0A914ENK3</accession>
<dbReference type="WBParaSite" id="ACRNAN_scaffold9837.g14903.t1">
    <property type="protein sequence ID" value="ACRNAN_scaffold9837.g14903.t1"/>
    <property type="gene ID" value="ACRNAN_scaffold9837.g14903"/>
</dbReference>
<keyword evidence="1" id="KW-0175">Coiled coil</keyword>
<reference evidence="3" key="1">
    <citation type="submission" date="2022-11" db="UniProtKB">
        <authorList>
            <consortium name="WormBaseParasite"/>
        </authorList>
    </citation>
    <scope>IDENTIFICATION</scope>
</reference>
<feature type="coiled-coil region" evidence="1">
    <location>
        <begin position="40"/>
        <end position="67"/>
    </location>
</feature>
<evidence type="ECO:0000256" key="1">
    <source>
        <dbReference type="SAM" id="Coils"/>
    </source>
</evidence>
<proteinExistence type="predicted"/>
<sequence length="78" mass="9233">MTTEDENENLEEFGKRLHAPDVSWNKPFKDSILDQYKTWMMHELLRQARAEEQLAELIEEIGLAEENMDDFNSYISVV</sequence>
<dbReference type="AlphaFoldDB" id="A0A914ENK3"/>
<name>A0A914ENK3_9BILA</name>
<keyword evidence="2" id="KW-1185">Reference proteome</keyword>
<evidence type="ECO:0000313" key="2">
    <source>
        <dbReference type="Proteomes" id="UP000887540"/>
    </source>
</evidence>